<evidence type="ECO:0000313" key="2">
    <source>
        <dbReference type="EMBL" id="ETO34598.1"/>
    </source>
</evidence>
<protein>
    <submittedName>
        <fullName evidence="2">Uncharacterized protein</fullName>
    </submittedName>
</protein>
<accession>X6P907</accession>
<keyword evidence="1" id="KW-1133">Transmembrane helix</keyword>
<gene>
    <name evidence="2" type="ORF">RFI_02493</name>
</gene>
<feature type="transmembrane region" description="Helical" evidence="1">
    <location>
        <begin position="31"/>
        <end position="53"/>
    </location>
</feature>
<keyword evidence="1" id="KW-0812">Transmembrane</keyword>
<keyword evidence="3" id="KW-1185">Reference proteome</keyword>
<dbReference type="Proteomes" id="UP000023152">
    <property type="component" value="Unassembled WGS sequence"/>
</dbReference>
<proteinExistence type="predicted"/>
<keyword evidence="1" id="KW-0472">Membrane</keyword>
<evidence type="ECO:0000256" key="1">
    <source>
        <dbReference type="SAM" id="Phobius"/>
    </source>
</evidence>
<sequence>MSEKKCLTYLPIILSKSFIHPNFTFERRTQFFSIAAVSCSGCLFICCFISPTTTKNELILDYQNVNFEFCASFFVISAEITVIQKRYNRKLTHNSQALKDAKSVKNSSKEYLKFLVPLQMSQLSQYSLADTSSLPLEKWFRNSLLDEPEDSESEDQKELDDLTNLLCESLSHKIDVLPLPEACNPSCVPDEEDDESASLATDLNSPTRICNHFGETEWVKLSRALEFWAVWS</sequence>
<comment type="caution">
    <text evidence="2">The sequence shown here is derived from an EMBL/GenBank/DDBJ whole genome shotgun (WGS) entry which is preliminary data.</text>
</comment>
<evidence type="ECO:0000313" key="3">
    <source>
        <dbReference type="Proteomes" id="UP000023152"/>
    </source>
</evidence>
<reference evidence="2 3" key="1">
    <citation type="journal article" date="2013" name="Curr. Biol.">
        <title>The Genome of the Foraminiferan Reticulomyxa filosa.</title>
        <authorList>
            <person name="Glockner G."/>
            <person name="Hulsmann N."/>
            <person name="Schleicher M."/>
            <person name="Noegel A.A."/>
            <person name="Eichinger L."/>
            <person name="Gallinger C."/>
            <person name="Pawlowski J."/>
            <person name="Sierra R."/>
            <person name="Euteneuer U."/>
            <person name="Pillet L."/>
            <person name="Moustafa A."/>
            <person name="Platzer M."/>
            <person name="Groth M."/>
            <person name="Szafranski K."/>
            <person name="Schliwa M."/>
        </authorList>
    </citation>
    <scope>NUCLEOTIDE SEQUENCE [LARGE SCALE GENOMIC DNA]</scope>
</reference>
<dbReference type="EMBL" id="ASPP01002434">
    <property type="protein sequence ID" value="ETO34598.1"/>
    <property type="molecule type" value="Genomic_DNA"/>
</dbReference>
<organism evidence="2 3">
    <name type="scientific">Reticulomyxa filosa</name>
    <dbReference type="NCBI Taxonomy" id="46433"/>
    <lineage>
        <taxon>Eukaryota</taxon>
        <taxon>Sar</taxon>
        <taxon>Rhizaria</taxon>
        <taxon>Retaria</taxon>
        <taxon>Foraminifera</taxon>
        <taxon>Monothalamids</taxon>
        <taxon>Reticulomyxidae</taxon>
        <taxon>Reticulomyxa</taxon>
    </lineage>
</organism>
<dbReference type="AlphaFoldDB" id="X6P907"/>
<name>X6P907_RETFI</name>